<sequence length="215" mass="25008">MTVEYRTIRDAAEAWVREMNAIPQGMIQDLMSLHSYDWMEVTKPSTGDRVYVYEIPDEVDSTTHEGEVKSYNDESELYCIELDDGKLVSAEADDFEVEYDGSLPMWGTMWSFGDSCDDWWLEEDDGIRAMSDCGFRIYKSEDYGYFFGIDGAGYDFYEEHWMPLYKARGLHWHDPQAEEDYQMHVVKGYTKRQLGSKEVWCDKNGVAVKEVGFSV</sequence>
<name>A0A8S5TWV5_9CAUD</name>
<reference evidence="1" key="1">
    <citation type="journal article" date="2021" name="Proc. Natl. Acad. Sci. U.S.A.">
        <title>A Catalog of Tens of Thousands of Viruses from Human Metagenomes Reveals Hidden Associations with Chronic Diseases.</title>
        <authorList>
            <person name="Tisza M.J."/>
            <person name="Buck C.B."/>
        </authorList>
    </citation>
    <scope>NUCLEOTIDE SEQUENCE</scope>
    <source>
        <strain evidence="1">CtTgb17</strain>
    </source>
</reference>
<dbReference type="EMBL" id="BK015951">
    <property type="protein sequence ID" value="DAF86701.1"/>
    <property type="molecule type" value="Genomic_DNA"/>
</dbReference>
<proteinExistence type="predicted"/>
<evidence type="ECO:0000313" key="1">
    <source>
        <dbReference type="EMBL" id="DAF86701.1"/>
    </source>
</evidence>
<protein>
    <submittedName>
        <fullName evidence="1">Uncharacterized protein</fullName>
    </submittedName>
</protein>
<organism evidence="1">
    <name type="scientific">Siphoviridae sp. ctTgb17</name>
    <dbReference type="NCBI Taxonomy" id="2825521"/>
    <lineage>
        <taxon>Viruses</taxon>
        <taxon>Duplodnaviria</taxon>
        <taxon>Heunggongvirae</taxon>
        <taxon>Uroviricota</taxon>
        <taxon>Caudoviricetes</taxon>
    </lineage>
</organism>
<accession>A0A8S5TWV5</accession>